<protein>
    <recommendedName>
        <fullName evidence="4">Histidine kinase N-terminal 7TM region domain-containing protein</fullName>
    </recommendedName>
</protein>
<evidence type="ECO:0008006" key="4">
    <source>
        <dbReference type="Google" id="ProtNLM"/>
    </source>
</evidence>
<evidence type="ECO:0000313" key="2">
    <source>
        <dbReference type="EMBL" id="CUN86070.1"/>
    </source>
</evidence>
<keyword evidence="3" id="KW-1185">Reference proteome</keyword>
<dbReference type="AlphaFoldDB" id="A0A174AEA0"/>
<gene>
    <name evidence="2" type="ORF">ERS852385_01544</name>
</gene>
<reference evidence="2 3" key="1">
    <citation type="submission" date="2015-09" db="EMBL/GenBank/DDBJ databases">
        <authorList>
            <consortium name="Pathogen Informatics"/>
        </authorList>
    </citation>
    <scope>NUCLEOTIDE SEQUENCE [LARGE SCALE GENOMIC DNA]</scope>
    <source>
        <strain evidence="2 3">2789STDY5608828</strain>
    </source>
</reference>
<proteinExistence type="predicted"/>
<evidence type="ECO:0000256" key="1">
    <source>
        <dbReference type="SAM" id="Phobius"/>
    </source>
</evidence>
<keyword evidence="1" id="KW-0472">Membrane</keyword>
<sequence length="514" mass="59433">MDVVWLRHLAYVLMPALTVLWGESLRARFLHRGARRAIRLLLAALLAWQSVRLLKYMAEPAVLDADETLLRLLWYLYYIFRAALPVALLWIAHVADRDAVAQRLPVHLFALLVLNLALAIAILTNDWHEQFFSFPQEREGSDWEEEVEWGAYAYWTLWFLEVFTALAILWIKAKLQKIWRFQMVLPVVCCILFLLCSIFYNFLPAVRIDVTLTTTGFFLLLLELCLRTGLMPSNHDHEVFFREASLGLMLFDARGAVRLVSKAAPEQGARRDCRISKMEVPGGGTFVWYEDMSLLHERQRSLAQANRALERRSRYLRRTVHLRRQQTAAAMHQRLRREVEALLEELRPYFREFREEILRTEGQEREHAVHKLNLLATYTKKRCVLFLKSEESGTIAIEELEMAASEICSALRAFHVHAAITWSMLKVLPAQGALLAFDALVTFLAEAARSRPEQEVYVTMGEKSVTFLVDEHDTWVDRWQSLWQEKHGEGCISCRDLGYAVSVTCDISRGEVAP</sequence>
<keyword evidence="1" id="KW-1133">Transmembrane helix</keyword>
<dbReference type="EMBL" id="CYYU01000010">
    <property type="protein sequence ID" value="CUN86070.1"/>
    <property type="molecule type" value="Genomic_DNA"/>
</dbReference>
<dbReference type="STRING" id="187979.ERS852385_01544"/>
<dbReference type="eggNOG" id="ENOG502Z9M2">
    <property type="taxonomic scope" value="Bacteria"/>
</dbReference>
<feature type="transmembrane region" description="Helical" evidence="1">
    <location>
        <begin position="74"/>
        <end position="92"/>
    </location>
</feature>
<name>A0A174AEA0_9FIRM</name>
<dbReference type="RefSeq" id="WP_055161996.1">
    <property type="nucleotide sequence ID" value="NZ_CABIWZ010000010.1"/>
</dbReference>
<organism evidence="2 3">
    <name type="scientific">Mitsuokella jalaludinii</name>
    <dbReference type="NCBI Taxonomy" id="187979"/>
    <lineage>
        <taxon>Bacteria</taxon>
        <taxon>Bacillati</taxon>
        <taxon>Bacillota</taxon>
        <taxon>Negativicutes</taxon>
        <taxon>Selenomonadales</taxon>
        <taxon>Selenomonadaceae</taxon>
        <taxon>Mitsuokella</taxon>
    </lineage>
</organism>
<feature type="transmembrane region" description="Helical" evidence="1">
    <location>
        <begin position="152"/>
        <end position="171"/>
    </location>
</feature>
<feature type="transmembrane region" description="Helical" evidence="1">
    <location>
        <begin position="183"/>
        <end position="202"/>
    </location>
</feature>
<evidence type="ECO:0000313" key="3">
    <source>
        <dbReference type="Proteomes" id="UP000095546"/>
    </source>
</evidence>
<accession>A0A174AEA0</accession>
<dbReference type="OrthoDB" id="3196489at2"/>
<keyword evidence="1" id="KW-0812">Transmembrane</keyword>
<feature type="transmembrane region" description="Helical" evidence="1">
    <location>
        <begin position="37"/>
        <end position="54"/>
    </location>
</feature>
<feature type="transmembrane region" description="Helical" evidence="1">
    <location>
        <begin position="6"/>
        <end position="25"/>
    </location>
</feature>
<feature type="transmembrane region" description="Helical" evidence="1">
    <location>
        <begin position="104"/>
        <end position="124"/>
    </location>
</feature>
<dbReference type="Proteomes" id="UP000095546">
    <property type="component" value="Unassembled WGS sequence"/>
</dbReference>